<organism evidence="5 6">
    <name type="scientific">Diacronema lutheri</name>
    <name type="common">Unicellular marine alga</name>
    <name type="synonym">Monochrysis lutheri</name>
    <dbReference type="NCBI Taxonomy" id="2081491"/>
    <lineage>
        <taxon>Eukaryota</taxon>
        <taxon>Haptista</taxon>
        <taxon>Haptophyta</taxon>
        <taxon>Pavlovophyceae</taxon>
        <taxon>Pavlovales</taxon>
        <taxon>Pavlovaceae</taxon>
        <taxon>Diacronema</taxon>
    </lineage>
</organism>
<keyword evidence="3" id="KW-1133">Transmembrane helix</keyword>
<dbReference type="AlphaFoldDB" id="A0A8J5XH81"/>
<proteinExistence type="predicted"/>
<dbReference type="GO" id="GO:0016020">
    <property type="term" value="C:membrane"/>
    <property type="evidence" value="ECO:0007669"/>
    <property type="project" value="UniProtKB-SubCell"/>
</dbReference>
<dbReference type="Pfam" id="PF03006">
    <property type="entry name" value="HlyIII"/>
    <property type="match status" value="1"/>
</dbReference>
<dbReference type="EMBL" id="JAGTXO010000018">
    <property type="protein sequence ID" value="KAG8462990.1"/>
    <property type="molecule type" value="Genomic_DNA"/>
</dbReference>
<reference evidence="5" key="1">
    <citation type="submission" date="2021-05" db="EMBL/GenBank/DDBJ databases">
        <title>The genome of the haptophyte Pavlova lutheri (Diacronema luteri, Pavlovales) - a model for lipid biosynthesis in eukaryotic algae.</title>
        <authorList>
            <person name="Hulatt C.J."/>
            <person name="Posewitz M.C."/>
        </authorList>
    </citation>
    <scope>NUCLEOTIDE SEQUENCE</scope>
    <source>
        <strain evidence="5">NIVA-4/92</strain>
    </source>
</reference>
<keyword evidence="6" id="KW-1185">Reference proteome</keyword>
<evidence type="ECO:0000256" key="4">
    <source>
        <dbReference type="ARBA" id="ARBA00023136"/>
    </source>
</evidence>
<dbReference type="OrthoDB" id="10465831at2759"/>
<comment type="subcellular location">
    <subcellularLocation>
        <location evidence="1">Membrane</location>
        <topology evidence="1">Multi-pass membrane protein</topology>
    </subcellularLocation>
</comment>
<evidence type="ECO:0000256" key="3">
    <source>
        <dbReference type="ARBA" id="ARBA00022989"/>
    </source>
</evidence>
<dbReference type="Proteomes" id="UP000751190">
    <property type="component" value="Unassembled WGS sequence"/>
</dbReference>
<dbReference type="InterPro" id="IPR004254">
    <property type="entry name" value="AdipoR/HlyIII-related"/>
</dbReference>
<evidence type="ECO:0000313" key="5">
    <source>
        <dbReference type="EMBL" id="KAG8462990.1"/>
    </source>
</evidence>
<gene>
    <name evidence="5" type="ORF">KFE25_001763</name>
</gene>
<evidence type="ECO:0000256" key="2">
    <source>
        <dbReference type="ARBA" id="ARBA00022692"/>
    </source>
</evidence>
<accession>A0A8J5XH81</accession>
<evidence type="ECO:0000313" key="6">
    <source>
        <dbReference type="Proteomes" id="UP000751190"/>
    </source>
</evidence>
<protein>
    <submittedName>
        <fullName evidence="5">Uncharacterized protein</fullName>
    </submittedName>
</protein>
<name>A0A8J5XH81_DIALT</name>
<comment type="caution">
    <text evidence="5">The sequence shown here is derived from an EMBL/GenBank/DDBJ whole genome shotgun (WGS) entry which is preliminary data.</text>
</comment>
<evidence type="ECO:0000256" key="1">
    <source>
        <dbReference type="ARBA" id="ARBA00004141"/>
    </source>
</evidence>
<sequence>MDVGAKGPAPKARRLDAWLVRRGYGEARRSRYTFFYHDGSKPRPALRGASHELFFALTPALLAHMLSGCSTARGACAAAVYMLGWAVQYGVSSQFHRRRWTLAEEQFMSDLDHVGVLTMPAGTYFPLAMLLPAWRRAYLLGALALYLTYGAYRSFDKRGGRAEETALTIGMVLLVGPAAPELYARCTAAEWALHCAALAQYLGGGLAYAAHWPEPWPGVFGAQEVMHLATCTASVCTFLMNTSVVSRI</sequence>
<keyword evidence="2" id="KW-0812">Transmembrane</keyword>
<keyword evidence="4" id="KW-0472">Membrane</keyword>